<gene>
    <name evidence="2" type="ORF">ECRASSUSDP1_LOCUS4426</name>
</gene>
<evidence type="ECO:0000313" key="3">
    <source>
        <dbReference type="Proteomes" id="UP001295684"/>
    </source>
</evidence>
<protein>
    <submittedName>
        <fullName evidence="2">Uncharacterized protein</fullName>
    </submittedName>
</protein>
<evidence type="ECO:0000256" key="1">
    <source>
        <dbReference type="SAM" id="Phobius"/>
    </source>
</evidence>
<dbReference type="AlphaFoldDB" id="A0AAD1U6U6"/>
<keyword evidence="3" id="KW-1185">Reference proteome</keyword>
<accession>A0AAD1U6U6</accession>
<organism evidence="2 3">
    <name type="scientific">Euplotes crassus</name>
    <dbReference type="NCBI Taxonomy" id="5936"/>
    <lineage>
        <taxon>Eukaryota</taxon>
        <taxon>Sar</taxon>
        <taxon>Alveolata</taxon>
        <taxon>Ciliophora</taxon>
        <taxon>Intramacronucleata</taxon>
        <taxon>Spirotrichea</taxon>
        <taxon>Hypotrichia</taxon>
        <taxon>Euplotida</taxon>
        <taxon>Euplotidae</taxon>
        <taxon>Moneuplotes</taxon>
    </lineage>
</organism>
<feature type="transmembrane region" description="Helical" evidence="1">
    <location>
        <begin position="29"/>
        <end position="56"/>
    </location>
</feature>
<sequence>MTSGSPASYKSLLFSTKLRPVISWMNSSFLFSTIFANILLLNIILNCPLACLFSIVENKEQRRDIQCFLSSGDKSDKDSIKAVRDGSTCDRVFDFCSSELGSGGLFTEAPIFSTSSIGDFRDVSSSILGLESCGSFTSFVSSSWPSSSFLSPSGVTVSFLLSSWSPIRNLFRLSIFVSSFLISSCLDLICEEVAKFCVLVRKPAAPVFTGGRFGRSLGFSSSLDPSLLLSLFRARERVVKQDDMFLFIVFISLITSLLFSCACLKNLFMLSQSSVVGSFLSSESLLPVTDCRRLLFLLALPRNLPLAPLIWRLMGSLRDCEFLLCKSSSCSDLTILLSIAFEIIILTSASVSILDLSMAFSSCSSLIFACRELTLCSWKSFMHSKTIFSFLSLILLIR</sequence>
<dbReference type="EMBL" id="CAMPGE010004247">
    <property type="protein sequence ID" value="CAI2363096.1"/>
    <property type="molecule type" value="Genomic_DNA"/>
</dbReference>
<dbReference type="Proteomes" id="UP001295684">
    <property type="component" value="Unassembled WGS sequence"/>
</dbReference>
<reference evidence="2" key="1">
    <citation type="submission" date="2023-07" db="EMBL/GenBank/DDBJ databases">
        <authorList>
            <consortium name="AG Swart"/>
            <person name="Singh M."/>
            <person name="Singh A."/>
            <person name="Seah K."/>
            <person name="Emmerich C."/>
        </authorList>
    </citation>
    <scope>NUCLEOTIDE SEQUENCE</scope>
    <source>
        <strain evidence="2">DP1</strain>
    </source>
</reference>
<proteinExistence type="predicted"/>
<feature type="transmembrane region" description="Helical" evidence="1">
    <location>
        <begin position="245"/>
        <end position="268"/>
    </location>
</feature>
<keyword evidence="1" id="KW-0812">Transmembrane</keyword>
<keyword evidence="1" id="KW-0472">Membrane</keyword>
<evidence type="ECO:0000313" key="2">
    <source>
        <dbReference type="EMBL" id="CAI2363096.1"/>
    </source>
</evidence>
<keyword evidence="1" id="KW-1133">Transmembrane helix</keyword>
<comment type="caution">
    <text evidence="2">The sequence shown here is derived from an EMBL/GenBank/DDBJ whole genome shotgun (WGS) entry which is preliminary data.</text>
</comment>
<name>A0AAD1U6U6_EUPCR</name>